<dbReference type="PANTHER" id="PTHR21716:SF53">
    <property type="entry name" value="PERMEASE PERM-RELATED"/>
    <property type="match status" value="1"/>
</dbReference>
<evidence type="ECO:0000256" key="1">
    <source>
        <dbReference type="ARBA" id="ARBA00004651"/>
    </source>
</evidence>
<evidence type="ECO:0000313" key="11">
    <source>
        <dbReference type="Proteomes" id="UP001597114"/>
    </source>
</evidence>
<feature type="transmembrane region" description="Helical" evidence="9">
    <location>
        <begin position="274"/>
        <end position="296"/>
    </location>
</feature>
<feature type="region of interest" description="Disordered" evidence="8">
    <location>
        <begin position="379"/>
        <end position="437"/>
    </location>
</feature>
<feature type="transmembrane region" description="Helical" evidence="9">
    <location>
        <begin position="248"/>
        <end position="267"/>
    </location>
</feature>
<dbReference type="Proteomes" id="UP001597114">
    <property type="component" value="Unassembled WGS sequence"/>
</dbReference>
<keyword evidence="7 9" id="KW-0472">Membrane</keyword>
<feature type="transmembrane region" description="Helical" evidence="9">
    <location>
        <begin position="21"/>
        <end position="43"/>
    </location>
</feature>
<keyword evidence="6 9" id="KW-1133">Transmembrane helix</keyword>
<evidence type="ECO:0000256" key="4">
    <source>
        <dbReference type="ARBA" id="ARBA00022475"/>
    </source>
</evidence>
<feature type="transmembrane region" description="Helical" evidence="9">
    <location>
        <begin position="49"/>
        <end position="70"/>
    </location>
</feature>
<evidence type="ECO:0000256" key="5">
    <source>
        <dbReference type="ARBA" id="ARBA00022692"/>
    </source>
</evidence>
<evidence type="ECO:0000256" key="6">
    <source>
        <dbReference type="ARBA" id="ARBA00022989"/>
    </source>
</evidence>
<name>A0ABW4EWI2_9PSEU</name>
<keyword evidence="11" id="KW-1185">Reference proteome</keyword>
<dbReference type="PANTHER" id="PTHR21716">
    <property type="entry name" value="TRANSMEMBRANE PROTEIN"/>
    <property type="match status" value="1"/>
</dbReference>
<feature type="transmembrane region" description="Helical" evidence="9">
    <location>
        <begin position="316"/>
        <end position="349"/>
    </location>
</feature>
<sequence length="437" mass="45125">MTTTERPRRGRGTAIGEGLTWAARWSLRVILVSAGAFLIWTVIGLLWSVIFPVILAVIVTAVLWPPVAWLRKHRFPPALASATVLLVGVVILAGLIALIATSVAGAIPEITRSASSGLTAIQQWLAGPQVDFARGELDAVLQSITTQLQQSLSTITTGVLAGLGSVASGVVTALLTLVLVFLFLKDGPKFLPWLRGVAGEGAGGHLAEVLRRVWGTISDFIRVQALVALVDSVLIGMGLGILGVPLALPLAVITFIGAFIPIVGAIVAGALGVLVALVSNGFTTALIVLAIIVAVQQLEGNVMQPILQGRSLRLHAAVVLLAVTAGGTLFGIAGAFLSVPVAATGAVVLRYLSERIDARAGGETAPRVDPPLESLQTVLSVPNAPSPDGSVPDPDAPEPAGPATHIPDPAPEDQDEANRDGSAEADTDAAKRDDPRR</sequence>
<evidence type="ECO:0000256" key="8">
    <source>
        <dbReference type="SAM" id="MobiDB-lite"/>
    </source>
</evidence>
<reference evidence="11" key="1">
    <citation type="journal article" date="2019" name="Int. J. Syst. Evol. Microbiol.">
        <title>The Global Catalogue of Microorganisms (GCM) 10K type strain sequencing project: providing services to taxonomists for standard genome sequencing and annotation.</title>
        <authorList>
            <consortium name="The Broad Institute Genomics Platform"/>
            <consortium name="The Broad Institute Genome Sequencing Center for Infectious Disease"/>
            <person name="Wu L."/>
            <person name="Ma J."/>
        </authorList>
    </citation>
    <scope>NUCLEOTIDE SEQUENCE [LARGE SCALE GENOMIC DNA]</scope>
    <source>
        <strain evidence="11">CCM 7043</strain>
    </source>
</reference>
<dbReference type="Pfam" id="PF01594">
    <property type="entry name" value="AI-2E_transport"/>
    <property type="match status" value="1"/>
</dbReference>
<proteinExistence type="inferred from homology"/>
<dbReference type="InterPro" id="IPR002549">
    <property type="entry name" value="AI-2E-like"/>
</dbReference>
<organism evidence="10 11">
    <name type="scientific">Pseudonocardia yunnanensis</name>
    <dbReference type="NCBI Taxonomy" id="58107"/>
    <lineage>
        <taxon>Bacteria</taxon>
        <taxon>Bacillati</taxon>
        <taxon>Actinomycetota</taxon>
        <taxon>Actinomycetes</taxon>
        <taxon>Pseudonocardiales</taxon>
        <taxon>Pseudonocardiaceae</taxon>
        <taxon>Pseudonocardia</taxon>
    </lineage>
</organism>
<keyword evidence="5 9" id="KW-0812">Transmembrane</keyword>
<feature type="transmembrane region" description="Helical" evidence="9">
    <location>
        <begin position="82"/>
        <end position="107"/>
    </location>
</feature>
<feature type="transmembrane region" description="Helical" evidence="9">
    <location>
        <begin position="159"/>
        <end position="184"/>
    </location>
</feature>
<evidence type="ECO:0000256" key="9">
    <source>
        <dbReference type="SAM" id="Phobius"/>
    </source>
</evidence>
<accession>A0ABW4EWI2</accession>
<comment type="caution">
    <text evidence="10">The sequence shown here is derived from an EMBL/GenBank/DDBJ whole genome shotgun (WGS) entry which is preliminary data.</text>
</comment>
<comment type="similarity">
    <text evidence="2">Belongs to the autoinducer-2 exporter (AI-2E) (TC 2.A.86) family.</text>
</comment>
<dbReference type="EMBL" id="JBHUCO010000016">
    <property type="protein sequence ID" value="MFD1519277.1"/>
    <property type="molecule type" value="Genomic_DNA"/>
</dbReference>
<dbReference type="RefSeq" id="WP_344719372.1">
    <property type="nucleotide sequence ID" value="NZ_BAAAUS010000004.1"/>
</dbReference>
<evidence type="ECO:0000256" key="2">
    <source>
        <dbReference type="ARBA" id="ARBA00009773"/>
    </source>
</evidence>
<protein>
    <submittedName>
        <fullName evidence="10">AI-2E family transporter</fullName>
    </submittedName>
</protein>
<keyword evidence="4" id="KW-1003">Cell membrane</keyword>
<evidence type="ECO:0000256" key="3">
    <source>
        <dbReference type="ARBA" id="ARBA00022448"/>
    </source>
</evidence>
<evidence type="ECO:0000313" key="10">
    <source>
        <dbReference type="EMBL" id="MFD1519277.1"/>
    </source>
</evidence>
<evidence type="ECO:0000256" key="7">
    <source>
        <dbReference type="ARBA" id="ARBA00023136"/>
    </source>
</evidence>
<comment type="subcellular location">
    <subcellularLocation>
        <location evidence="1">Cell membrane</location>
        <topology evidence="1">Multi-pass membrane protein</topology>
    </subcellularLocation>
</comment>
<feature type="transmembrane region" description="Helical" evidence="9">
    <location>
        <begin position="220"/>
        <end position="242"/>
    </location>
</feature>
<gene>
    <name evidence="10" type="ORF">ACFSJD_17430</name>
</gene>
<feature type="compositionally biased region" description="Basic and acidic residues" evidence="8">
    <location>
        <begin position="416"/>
        <end position="437"/>
    </location>
</feature>
<keyword evidence="3" id="KW-0813">Transport</keyword>